<dbReference type="EMBL" id="LSYV01000015">
    <property type="protein sequence ID" value="KXZ50975.1"/>
    <property type="molecule type" value="Genomic_DNA"/>
</dbReference>
<dbReference type="SMART" id="SM00028">
    <property type="entry name" value="TPR"/>
    <property type="match status" value="2"/>
</dbReference>
<name>A0A150GMJ0_GONPE</name>
<feature type="region of interest" description="Disordered" evidence="3">
    <location>
        <begin position="229"/>
        <end position="249"/>
    </location>
</feature>
<organism evidence="6 7">
    <name type="scientific">Gonium pectorale</name>
    <name type="common">Green alga</name>
    <dbReference type="NCBI Taxonomy" id="33097"/>
    <lineage>
        <taxon>Eukaryota</taxon>
        <taxon>Viridiplantae</taxon>
        <taxon>Chlorophyta</taxon>
        <taxon>core chlorophytes</taxon>
        <taxon>Chlorophyceae</taxon>
        <taxon>CS clade</taxon>
        <taxon>Chlamydomonadales</taxon>
        <taxon>Volvocaceae</taxon>
        <taxon>Gonium</taxon>
    </lineage>
</organism>
<dbReference type="GO" id="GO:0061630">
    <property type="term" value="F:ubiquitin protein ligase activity"/>
    <property type="evidence" value="ECO:0007669"/>
    <property type="project" value="TreeGrafter"/>
</dbReference>
<evidence type="ECO:0000259" key="5">
    <source>
        <dbReference type="PROSITE" id="PS51787"/>
    </source>
</evidence>
<dbReference type="Proteomes" id="UP000075714">
    <property type="component" value="Unassembled WGS sequence"/>
</dbReference>
<gene>
    <name evidence="6" type="ORF">GPECTOR_14g218</name>
</gene>
<evidence type="ECO:0000256" key="3">
    <source>
        <dbReference type="SAM" id="MobiDB-lite"/>
    </source>
</evidence>
<dbReference type="PANTHER" id="PTHR23327">
    <property type="entry name" value="RING FINGER PROTEIN 127"/>
    <property type="match status" value="1"/>
</dbReference>
<evidence type="ECO:0000313" key="6">
    <source>
        <dbReference type="EMBL" id="KXZ50975.1"/>
    </source>
</evidence>
<dbReference type="GO" id="GO:0005737">
    <property type="term" value="C:cytoplasm"/>
    <property type="evidence" value="ECO:0007669"/>
    <property type="project" value="UniProtKB-ARBA"/>
</dbReference>
<dbReference type="InterPro" id="IPR046336">
    <property type="entry name" value="Lon_prtase_N_sf"/>
</dbReference>
<proteinExistence type="predicted"/>
<feature type="domain" description="Lon N-terminal" evidence="5">
    <location>
        <begin position="347"/>
        <end position="559"/>
    </location>
</feature>
<comment type="caution">
    <text evidence="6">The sequence shown here is derived from an EMBL/GenBank/DDBJ whole genome shotgun (WGS) entry which is preliminary data.</text>
</comment>
<dbReference type="SUPFAM" id="SSF88697">
    <property type="entry name" value="PUA domain-like"/>
    <property type="match status" value="1"/>
</dbReference>
<keyword evidence="2" id="KW-0802">TPR repeat</keyword>
<feature type="region of interest" description="Disordered" evidence="3">
    <location>
        <begin position="1"/>
        <end position="47"/>
    </location>
</feature>
<dbReference type="PANTHER" id="PTHR23327:SF42">
    <property type="entry name" value="LON PEPTIDASE N-TERMINAL DOMAIN AND RING FINGER PROTEIN C14F5.10C"/>
    <property type="match status" value="1"/>
</dbReference>
<evidence type="ECO:0000259" key="4">
    <source>
        <dbReference type="PROSITE" id="PS50089"/>
    </source>
</evidence>
<dbReference type="CDD" id="cd16514">
    <property type="entry name" value="RING-HC_LONFs_rpt2"/>
    <property type="match status" value="1"/>
</dbReference>
<dbReference type="SMART" id="SM00464">
    <property type="entry name" value="LON"/>
    <property type="match status" value="1"/>
</dbReference>
<keyword evidence="7" id="KW-1185">Reference proteome</keyword>
<feature type="domain" description="RING-type" evidence="4">
    <location>
        <begin position="256"/>
        <end position="294"/>
    </location>
</feature>
<dbReference type="InterPro" id="IPR001841">
    <property type="entry name" value="Znf_RING"/>
</dbReference>
<dbReference type="InterPro" id="IPR003111">
    <property type="entry name" value="Lon_prtase_N"/>
</dbReference>
<dbReference type="Pfam" id="PF02190">
    <property type="entry name" value="LON_substr_bdg"/>
    <property type="match status" value="1"/>
</dbReference>
<evidence type="ECO:0000313" key="7">
    <source>
        <dbReference type="Proteomes" id="UP000075714"/>
    </source>
</evidence>
<accession>A0A150GMJ0</accession>
<reference evidence="7" key="1">
    <citation type="journal article" date="2016" name="Nat. Commun.">
        <title>The Gonium pectorale genome demonstrates co-option of cell cycle regulation during the evolution of multicellularity.</title>
        <authorList>
            <person name="Hanschen E.R."/>
            <person name="Marriage T.N."/>
            <person name="Ferris P.J."/>
            <person name="Hamaji T."/>
            <person name="Toyoda A."/>
            <person name="Fujiyama A."/>
            <person name="Neme R."/>
            <person name="Noguchi H."/>
            <person name="Minakuchi Y."/>
            <person name="Suzuki M."/>
            <person name="Kawai-Toyooka H."/>
            <person name="Smith D.R."/>
            <person name="Sparks H."/>
            <person name="Anderson J."/>
            <person name="Bakaric R."/>
            <person name="Luria V."/>
            <person name="Karger A."/>
            <person name="Kirschner M.W."/>
            <person name="Durand P.M."/>
            <person name="Michod R.E."/>
            <person name="Nozaki H."/>
            <person name="Olson B.J."/>
        </authorList>
    </citation>
    <scope>NUCLEOTIDE SEQUENCE [LARGE SCALE GENOMIC DNA]</scope>
    <source>
        <strain evidence="7">NIES-2863</strain>
    </source>
</reference>
<dbReference type="PROSITE" id="PS50005">
    <property type="entry name" value="TPR"/>
    <property type="match status" value="1"/>
</dbReference>
<dbReference type="AlphaFoldDB" id="A0A150GMJ0"/>
<dbReference type="SMART" id="SM00184">
    <property type="entry name" value="RING"/>
    <property type="match status" value="1"/>
</dbReference>
<evidence type="ECO:0000256" key="1">
    <source>
        <dbReference type="PROSITE-ProRule" id="PRU00175"/>
    </source>
</evidence>
<dbReference type="GO" id="GO:0008270">
    <property type="term" value="F:zinc ion binding"/>
    <property type="evidence" value="ECO:0007669"/>
    <property type="project" value="UniProtKB-KW"/>
</dbReference>
<dbReference type="OrthoDB" id="264917at2759"/>
<keyword evidence="1" id="KW-0863">Zinc-finger</keyword>
<dbReference type="InterPro" id="IPR011990">
    <property type="entry name" value="TPR-like_helical_dom_sf"/>
</dbReference>
<sequence length="574" mass="60701">MQGAEIGSADPASRAIARVSSLSRGGEGEGEASASPEQSPAEREALASAKERGNVLFNRELYGEAAAAYSEALRLARSPEDVATLLSNRSAAYASLSRSYRSRPARRSECAALFDLDPTSLAAMALKDAERAVGLRPGWAKAYSRQGTALFLLERFHEAREAFLEGLSIEPTNAKLQEGLREVQALLQGDASEATSGAAGGGGGTSGTAAAAAAAATAAATASPSAAAAAVPAAGPKRQRTLGAGASRGSLDDWDCSLCCRLLFEPVTTPCGHTFCRECFARAIDHRPRCPYCRTVLHVARDALPVTITLANIIGKAFPDEYEERRREAAGASVAPDAAASPTAASSPALSLPLFVMSLLLPGESMALNIFEPRYRLMVRRVMEGSRRFGMTQARRDQQEIEDVAVEAEILDCQSQPDGRYYLEIVGRRRVRILSHGELDGYRVARCEVLQDTQPQPGTPDHEAMPALTEQVGRQVDAVLSQMQRLAGGGGGRLAVRLRSMLDGLGERPPASQPERFSMWAGSVACLLPIETVDKAELLRCTDTAARLRMLAEGLGPRLVAAGGGPGGQGCVIA</sequence>
<protein>
    <submittedName>
        <fullName evidence="6">Uncharacterized protein</fullName>
    </submittedName>
</protein>
<dbReference type="SUPFAM" id="SSF48452">
    <property type="entry name" value="TPR-like"/>
    <property type="match status" value="1"/>
</dbReference>
<dbReference type="Gene3D" id="3.30.40.10">
    <property type="entry name" value="Zinc/RING finger domain, C3HC4 (zinc finger)"/>
    <property type="match status" value="1"/>
</dbReference>
<dbReference type="Gene3D" id="2.30.130.40">
    <property type="entry name" value="LON domain-like"/>
    <property type="match status" value="1"/>
</dbReference>
<evidence type="ECO:0000256" key="2">
    <source>
        <dbReference type="PROSITE-ProRule" id="PRU00339"/>
    </source>
</evidence>
<keyword evidence="1" id="KW-0862">Zinc</keyword>
<dbReference type="InterPro" id="IPR019734">
    <property type="entry name" value="TPR_rpt"/>
</dbReference>
<dbReference type="Pfam" id="PF13923">
    <property type="entry name" value="zf-C3HC4_2"/>
    <property type="match status" value="1"/>
</dbReference>
<dbReference type="STRING" id="33097.A0A150GMJ0"/>
<dbReference type="InterPro" id="IPR013083">
    <property type="entry name" value="Znf_RING/FYVE/PHD"/>
</dbReference>
<dbReference type="Gene3D" id="1.25.40.10">
    <property type="entry name" value="Tetratricopeptide repeat domain"/>
    <property type="match status" value="1"/>
</dbReference>
<feature type="repeat" description="TPR" evidence="2">
    <location>
        <begin position="140"/>
        <end position="173"/>
    </location>
</feature>
<dbReference type="PROSITE" id="PS50089">
    <property type="entry name" value="ZF_RING_2"/>
    <property type="match status" value="1"/>
</dbReference>
<keyword evidence="1" id="KW-0479">Metal-binding</keyword>
<dbReference type="InterPro" id="IPR015947">
    <property type="entry name" value="PUA-like_sf"/>
</dbReference>
<dbReference type="SUPFAM" id="SSF57850">
    <property type="entry name" value="RING/U-box"/>
    <property type="match status" value="1"/>
</dbReference>
<dbReference type="PROSITE" id="PS51787">
    <property type="entry name" value="LON_N"/>
    <property type="match status" value="1"/>
</dbReference>